<reference evidence="2 3" key="1">
    <citation type="submission" date="2022-06" db="EMBL/GenBank/DDBJ databases">
        <title>Mesorhizobium sp. strain RP14 Genome sequencing and assembly.</title>
        <authorList>
            <person name="Kim I."/>
        </authorList>
    </citation>
    <scope>NUCLEOTIDE SEQUENCE [LARGE SCALE GENOMIC DNA]</scope>
    <source>
        <strain evidence="3">RP14(2022)</strain>
    </source>
</reference>
<keyword evidence="3" id="KW-1185">Reference proteome</keyword>
<evidence type="ECO:0000256" key="1">
    <source>
        <dbReference type="SAM" id="SignalP"/>
    </source>
</evidence>
<dbReference type="PROSITE" id="PS51257">
    <property type="entry name" value="PROKAR_LIPOPROTEIN"/>
    <property type="match status" value="1"/>
</dbReference>
<feature type="chain" id="PRO_5045169874" description="Lipoprotein" evidence="1">
    <location>
        <begin position="23"/>
        <end position="92"/>
    </location>
</feature>
<accession>A0ABT1CCI3</accession>
<evidence type="ECO:0008006" key="4">
    <source>
        <dbReference type="Google" id="ProtNLM"/>
    </source>
</evidence>
<feature type="signal peptide" evidence="1">
    <location>
        <begin position="1"/>
        <end position="22"/>
    </location>
</feature>
<dbReference type="RefSeq" id="WP_252821866.1">
    <property type="nucleotide sequence ID" value="NZ_JAMXQS010000009.1"/>
</dbReference>
<sequence>MKKTKIVAVMGLVGLLAACDNAKDWMGFVYPDQNNTAQMTSLGNFASFAQCKAAAISALRAMPEQALSGFECGFKCRAAETGGANICEQRRR</sequence>
<protein>
    <recommendedName>
        <fullName evidence="4">Lipoprotein</fullName>
    </recommendedName>
</protein>
<gene>
    <name evidence="2" type="ORF">NGM99_18980</name>
</gene>
<keyword evidence="1" id="KW-0732">Signal</keyword>
<comment type="caution">
    <text evidence="2">The sequence shown here is derived from an EMBL/GenBank/DDBJ whole genome shotgun (WGS) entry which is preliminary data.</text>
</comment>
<name>A0ABT1CCI3_9HYPH</name>
<evidence type="ECO:0000313" key="3">
    <source>
        <dbReference type="Proteomes" id="UP001205906"/>
    </source>
</evidence>
<evidence type="ECO:0000313" key="2">
    <source>
        <dbReference type="EMBL" id="MCO6051875.1"/>
    </source>
</evidence>
<dbReference type="EMBL" id="JAMXQS010000009">
    <property type="protein sequence ID" value="MCO6051875.1"/>
    <property type="molecule type" value="Genomic_DNA"/>
</dbReference>
<organism evidence="2 3">
    <name type="scientific">Mesorhizobium liriopis</name>
    <dbReference type="NCBI Taxonomy" id="2953882"/>
    <lineage>
        <taxon>Bacteria</taxon>
        <taxon>Pseudomonadati</taxon>
        <taxon>Pseudomonadota</taxon>
        <taxon>Alphaproteobacteria</taxon>
        <taxon>Hyphomicrobiales</taxon>
        <taxon>Phyllobacteriaceae</taxon>
        <taxon>Mesorhizobium</taxon>
    </lineage>
</organism>
<proteinExistence type="predicted"/>
<dbReference type="Proteomes" id="UP001205906">
    <property type="component" value="Unassembled WGS sequence"/>
</dbReference>